<dbReference type="SUPFAM" id="SSF53448">
    <property type="entry name" value="Nucleotide-diphospho-sugar transferases"/>
    <property type="match status" value="1"/>
</dbReference>
<feature type="transmembrane region" description="Helical" evidence="6">
    <location>
        <begin position="172"/>
        <end position="192"/>
    </location>
</feature>
<dbReference type="InterPro" id="IPR001173">
    <property type="entry name" value="Glyco_trans_2-like"/>
</dbReference>
<dbReference type="CDD" id="cd00761">
    <property type="entry name" value="Glyco_tranf_GTA_type"/>
    <property type="match status" value="1"/>
</dbReference>
<feature type="domain" description="Glycosyltransferase 2-like" evidence="7">
    <location>
        <begin position="43"/>
        <end position="171"/>
    </location>
</feature>
<evidence type="ECO:0000256" key="5">
    <source>
        <dbReference type="ARBA" id="ARBA00023136"/>
    </source>
</evidence>
<feature type="transmembrane region" description="Helical" evidence="6">
    <location>
        <begin position="327"/>
        <end position="349"/>
    </location>
</feature>
<dbReference type="Pfam" id="PF00535">
    <property type="entry name" value="Glycos_transf_2"/>
    <property type="match status" value="1"/>
</dbReference>
<accession>A0A1T5DIP1</accession>
<evidence type="ECO:0000259" key="7">
    <source>
        <dbReference type="Pfam" id="PF00535"/>
    </source>
</evidence>
<keyword evidence="5 6" id="KW-0472">Membrane</keyword>
<evidence type="ECO:0000256" key="4">
    <source>
        <dbReference type="ARBA" id="ARBA00022679"/>
    </source>
</evidence>
<keyword evidence="3" id="KW-0328">Glycosyltransferase</keyword>
<keyword evidence="4 8" id="KW-0808">Transferase</keyword>
<evidence type="ECO:0000256" key="1">
    <source>
        <dbReference type="ARBA" id="ARBA00004236"/>
    </source>
</evidence>
<evidence type="ECO:0000313" key="9">
    <source>
        <dbReference type="Proteomes" id="UP000190852"/>
    </source>
</evidence>
<sequence length="366" mass="42107">MMVYLGYLFMGLTCVRLLVSFCNWWSRCYLPKPKKYTSRGGVSVLIPARNEANAIGFLLEDLMGCKDAIQEILVYNDNSTDDTARVVRAYMEKCARIRLIEGDELPSGWLGKNHACHRLATEAHGDRLLFLDADVRVESDLIERAVSYMNEQGLTLLSVFPKQEMTSWGTRISIPLMNLILLSLLPLSLVRLSPWTCFSAANGQFMLFDAATYLHYMPHKLFKHNRVEDIRILKFFKERRLKVATLLGDQSIRCLMYRDLDGAINGFTKNIFYFFGGSQYLTIFFVLYTTIAPGWIFMFNGLEMGMIYLVCLVLIQLFVSLASKQSVLYNVLLMPVKQIVLVSIVYKAIQNFRNKTLIWKDRNILQ</sequence>
<keyword evidence="9" id="KW-1185">Reference proteome</keyword>
<dbReference type="GO" id="GO:0016757">
    <property type="term" value="F:glycosyltransferase activity"/>
    <property type="evidence" value="ECO:0007669"/>
    <property type="project" value="UniProtKB-KW"/>
</dbReference>
<gene>
    <name evidence="8" type="ORF">SAMN05660349_02467</name>
</gene>
<dbReference type="PANTHER" id="PTHR43646">
    <property type="entry name" value="GLYCOSYLTRANSFERASE"/>
    <property type="match status" value="1"/>
</dbReference>
<dbReference type="InterPro" id="IPR029044">
    <property type="entry name" value="Nucleotide-diphossugar_trans"/>
</dbReference>
<organism evidence="8 9">
    <name type="scientific">Parabacteroides chartae</name>
    <dbReference type="NCBI Taxonomy" id="1037355"/>
    <lineage>
        <taxon>Bacteria</taxon>
        <taxon>Pseudomonadati</taxon>
        <taxon>Bacteroidota</taxon>
        <taxon>Bacteroidia</taxon>
        <taxon>Bacteroidales</taxon>
        <taxon>Tannerellaceae</taxon>
        <taxon>Parabacteroides</taxon>
    </lineage>
</organism>
<evidence type="ECO:0000256" key="3">
    <source>
        <dbReference type="ARBA" id="ARBA00022676"/>
    </source>
</evidence>
<feature type="transmembrane region" description="Helical" evidence="6">
    <location>
        <begin position="6"/>
        <end position="25"/>
    </location>
</feature>
<comment type="subcellular location">
    <subcellularLocation>
        <location evidence="1">Cell membrane</location>
    </subcellularLocation>
</comment>
<feature type="transmembrane region" description="Helical" evidence="6">
    <location>
        <begin position="295"/>
        <end position="315"/>
    </location>
</feature>
<keyword evidence="6" id="KW-0812">Transmembrane</keyword>
<keyword evidence="6" id="KW-1133">Transmembrane helix</keyword>
<evidence type="ECO:0000313" key="8">
    <source>
        <dbReference type="EMBL" id="SKB71582.1"/>
    </source>
</evidence>
<dbReference type="EMBL" id="FUYQ01000019">
    <property type="protein sequence ID" value="SKB71582.1"/>
    <property type="molecule type" value="Genomic_DNA"/>
</dbReference>
<dbReference type="AlphaFoldDB" id="A0A1T5DIP1"/>
<dbReference type="RefSeq" id="WP_079683917.1">
    <property type="nucleotide sequence ID" value="NZ_FUYQ01000019.1"/>
</dbReference>
<proteinExistence type="predicted"/>
<evidence type="ECO:0000256" key="6">
    <source>
        <dbReference type="SAM" id="Phobius"/>
    </source>
</evidence>
<dbReference type="PANTHER" id="PTHR43646:SF2">
    <property type="entry name" value="GLYCOSYLTRANSFERASE 2-LIKE DOMAIN-CONTAINING PROTEIN"/>
    <property type="match status" value="1"/>
</dbReference>
<dbReference type="Proteomes" id="UP000190852">
    <property type="component" value="Unassembled WGS sequence"/>
</dbReference>
<dbReference type="Gene3D" id="3.90.550.10">
    <property type="entry name" value="Spore Coat Polysaccharide Biosynthesis Protein SpsA, Chain A"/>
    <property type="match status" value="1"/>
</dbReference>
<keyword evidence="2" id="KW-1003">Cell membrane</keyword>
<dbReference type="GO" id="GO:0005886">
    <property type="term" value="C:plasma membrane"/>
    <property type="evidence" value="ECO:0007669"/>
    <property type="project" value="UniProtKB-SubCell"/>
</dbReference>
<name>A0A1T5DIP1_9BACT</name>
<reference evidence="9" key="1">
    <citation type="submission" date="2017-02" db="EMBL/GenBank/DDBJ databases">
        <authorList>
            <person name="Varghese N."/>
            <person name="Submissions S."/>
        </authorList>
    </citation>
    <scope>NUCLEOTIDE SEQUENCE [LARGE SCALE GENOMIC DNA]</scope>
    <source>
        <strain evidence="9">DSM 24967</strain>
    </source>
</reference>
<feature type="transmembrane region" description="Helical" evidence="6">
    <location>
        <begin position="271"/>
        <end position="289"/>
    </location>
</feature>
<evidence type="ECO:0000256" key="2">
    <source>
        <dbReference type="ARBA" id="ARBA00022475"/>
    </source>
</evidence>
<protein>
    <submittedName>
        <fullName evidence="8">Chlorobactene glucosyltransferase</fullName>
    </submittedName>
</protein>